<organism evidence="24">
    <name type="scientific">Gordonia sp. MP11Mi</name>
    <dbReference type="NCBI Taxonomy" id="3022769"/>
    <lineage>
        <taxon>Bacteria</taxon>
        <taxon>Bacillati</taxon>
        <taxon>Actinomycetota</taxon>
        <taxon>Actinomycetes</taxon>
        <taxon>Mycobacteriales</taxon>
        <taxon>Gordoniaceae</taxon>
        <taxon>Gordonia</taxon>
    </lineage>
</organism>
<feature type="compositionally biased region" description="Basic residues" evidence="22">
    <location>
        <begin position="509"/>
        <end position="524"/>
    </location>
</feature>
<evidence type="ECO:0000256" key="17">
    <source>
        <dbReference type="ARBA" id="ARBA00041185"/>
    </source>
</evidence>
<gene>
    <name evidence="24" type="primary">ftsW</name>
    <name evidence="24" type="ORF">MP11Mi_28510</name>
</gene>
<accession>A0AA97CXR8</accession>
<evidence type="ECO:0000256" key="13">
    <source>
        <dbReference type="ARBA" id="ARBA00023316"/>
    </source>
</evidence>
<evidence type="ECO:0000256" key="15">
    <source>
        <dbReference type="ARBA" id="ARBA00033270"/>
    </source>
</evidence>
<dbReference type="GO" id="GO:0051301">
    <property type="term" value="P:cell division"/>
    <property type="evidence" value="ECO:0007669"/>
    <property type="project" value="UniProtKB-KW"/>
</dbReference>
<feature type="transmembrane region" description="Helical" evidence="23">
    <location>
        <begin position="96"/>
        <end position="117"/>
    </location>
</feature>
<evidence type="ECO:0000256" key="10">
    <source>
        <dbReference type="ARBA" id="ARBA00022989"/>
    </source>
</evidence>
<evidence type="ECO:0000256" key="2">
    <source>
        <dbReference type="ARBA" id="ARBA00004752"/>
    </source>
</evidence>
<evidence type="ECO:0000256" key="19">
    <source>
        <dbReference type="ARBA" id="ARBA00044770"/>
    </source>
</evidence>
<feature type="transmembrane region" description="Helical" evidence="23">
    <location>
        <begin position="390"/>
        <end position="414"/>
    </location>
</feature>
<feature type="compositionally biased region" description="Basic and acidic residues" evidence="22">
    <location>
        <begin position="484"/>
        <end position="502"/>
    </location>
</feature>
<evidence type="ECO:0000256" key="11">
    <source>
        <dbReference type="ARBA" id="ARBA00023136"/>
    </source>
</evidence>
<evidence type="ECO:0000256" key="5">
    <source>
        <dbReference type="ARBA" id="ARBA00022676"/>
    </source>
</evidence>
<comment type="function">
    <text evidence="21">Peptidoglycan polymerase that is essential for cell division.</text>
</comment>
<dbReference type="InterPro" id="IPR001182">
    <property type="entry name" value="FtsW/RodA"/>
</dbReference>
<name>A0AA97CXR8_9ACTN</name>
<evidence type="ECO:0000256" key="6">
    <source>
        <dbReference type="ARBA" id="ARBA00022679"/>
    </source>
</evidence>
<keyword evidence="11 23" id="KW-0472">Membrane</keyword>
<feature type="transmembrane region" description="Helical" evidence="23">
    <location>
        <begin position="351"/>
        <end position="378"/>
    </location>
</feature>
<comment type="pathway">
    <text evidence="2">Cell wall biogenesis; peptidoglycan biosynthesis.</text>
</comment>
<feature type="region of interest" description="Disordered" evidence="22">
    <location>
        <begin position="1"/>
        <end position="62"/>
    </location>
</feature>
<dbReference type="GO" id="GO:0008360">
    <property type="term" value="P:regulation of cell shape"/>
    <property type="evidence" value="ECO:0007669"/>
    <property type="project" value="UniProtKB-KW"/>
</dbReference>
<dbReference type="InterPro" id="IPR013437">
    <property type="entry name" value="FtsW"/>
</dbReference>
<dbReference type="EMBL" id="CP128986">
    <property type="protein sequence ID" value="WOC13744.1"/>
    <property type="molecule type" value="Genomic_DNA"/>
</dbReference>
<evidence type="ECO:0000256" key="8">
    <source>
        <dbReference type="ARBA" id="ARBA00022960"/>
    </source>
</evidence>
<dbReference type="GO" id="GO:0005886">
    <property type="term" value="C:plasma membrane"/>
    <property type="evidence" value="ECO:0007669"/>
    <property type="project" value="UniProtKB-SubCell"/>
</dbReference>
<feature type="compositionally biased region" description="Basic and acidic residues" evidence="22">
    <location>
        <begin position="550"/>
        <end position="579"/>
    </location>
</feature>
<dbReference type="PANTHER" id="PTHR30474:SF2">
    <property type="entry name" value="PEPTIDOGLYCAN GLYCOSYLTRANSFERASE FTSW-RELATED"/>
    <property type="match status" value="1"/>
</dbReference>
<evidence type="ECO:0000256" key="22">
    <source>
        <dbReference type="SAM" id="MobiDB-lite"/>
    </source>
</evidence>
<keyword evidence="12" id="KW-0131">Cell cycle</keyword>
<dbReference type="NCBIfam" id="TIGR02614">
    <property type="entry name" value="ftsW"/>
    <property type="match status" value="1"/>
</dbReference>
<reference evidence="24" key="1">
    <citation type="submission" date="2023-06" db="EMBL/GenBank/DDBJ databases">
        <title>Gordonia sp. nov. and Pseudochrobactrum sp. nov., two species isolated from the burying beetle Nicrophorus vespilloides.</title>
        <authorList>
            <person name="Poehlein A."/>
            <person name="Guzman J."/>
            <person name="Daniel R."/>
            <person name="Vilcinskas A."/>
        </authorList>
    </citation>
    <scope>NUCLEOTIDE SEQUENCE</scope>
    <source>
        <strain evidence="24">MP11Mi</strain>
    </source>
</reference>
<feature type="transmembrane region" description="Helical" evidence="23">
    <location>
        <begin position="426"/>
        <end position="448"/>
    </location>
</feature>
<protein>
    <recommendedName>
        <fullName evidence="17">Probable peptidoglycan glycosyltransferase FtsW</fullName>
        <ecNumber evidence="19">2.4.99.28</ecNumber>
    </recommendedName>
    <alternativeName>
        <fullName evidence="18">Cell division protein FtsW</fullName>
    </alternativeName>
    <alternativeName>
        <fullName evidence="15">Cell wall polymerase</fullName>
    </alternativeName>
    <alternativeName>
        <fullName evidence="14">Peptidoglycan polymerase</fullName>
    </alternativeName>
</protein>
<evidence type="ECO:0000256" key="3">
    <source>
        <dbReference type="ARBA" id="ARBA00022475"/>
    </source>
</evidence>
<feature type="transmembrane region" description="Helical" evidence="23">
    <location>
        <begin position="129"/>
        <end position="149"/>
    </location>
</feature>
<sequence length="579" mass="62822">MSARGPRTRRRRTDPDDANSDLDDFLDIETPDAGGTHERDGNAGDGDIADGDEQKSRGTAGSRTLNLSMSSVDVRGVVTTFRDGIKTLLGKPLTSFHLVLSLTVILTVLGLIMVLSASSVEGYAKDGSAYGMVTTQAIFAALGLVLFYGTLKVPIRYFRRFATVGIMLATLLLVLVLVPGIGVTVNGARRWFSIAGLSVQPSELVKVALCVWGAHLLASRRSVGAFGKDLLLPLVPVGILVCALIILEPNQSTTMIIALIVGALLWFAGLPGRVFGGFAVGFVAIAVVLALSSSYRAARVFSFLGRTDDPLGDGYQATQAQYALANGGVFGVGLGRSTAKWNYLPNAHNDFIFAIIGEELGLIGALTVVALFLLLGWVGMRIARRSIDPFLRLLSATITVLFLVQAFINIGYVIGLLPVTGIQLPILSNGGTSMLTMLTMLGLLATAARHEPDAVRALSAARPRGLARVLRLPAPEMYSPPRTEQLRDRLERRRTTQGDRRRPAPAPPRARRPRQAQPAPRRRGSVSSGEIHYPGGRGRSARQSETQPESFRRERSERRPDRRRGRGDDWPNEREYRRR</sequence>
<comment type="catalytic activity">
    <reaction evidence="20">
        <text>[GlcNAc-(1-&gt;4)-Mur2Ac(oyl-L-Ala-gamma-D-Glu-L-Lys-D-Ala-D-Ala)](n)-di-trans,octa-cis-undecaprenyl diphosphate + beta-D-GlcNAc-(1-&gt;4)-Mur2Ac(oyl-L-Ala-gamma-D-Glu-L-Lys-D-Ala-D-Ala)-di-trans,octa-cis-undecaprenyl diphosphate = [GlcNAc-(1-&gt;4)-Mur2Ac(oyl-L-Ala-gamma-D-Glu-L-Lys-D-Ala-D-Ala)](n+1)-di-trans,octa-cis-undecaprenyl diphosphate + di-trans,octa-cis-undecaprenyl diphosphate + H(+)</text>
        <dbReference type="Rhea" id="RHEA:23708"/>
        <dbReference type="Rhea" id="RHEA-COMP:9602"/>
        <dbReference type="Rhea" id="RHEA-COMP:9603"/>
        <dbReference type="ChEBI" id="CHEBI:15378"/>
        <dbReference type="ChEBI" id="CHEBI:58405"/>
        <dbReference type="ChEBI" id="CHEBI:60033"/>
        <dbReference type="ChEBI" id="CHEBI:78435"/>
        <dbReference type="EC" id="2.4.99.28"/>
    </reaction>
</comment>
<keyword evidence="10 23" id="KW-1133">Transmembrane helix</keyword>
<evidence type="ECO:0000256" key="20">
    <source>
        <dbReference type="ARBA" id="ARBA00049902"/>
    </source>
</evidence>
<evidence type="ECO:0000256" key="18">
    <source>
        <dbReference type="ARBA" id="ARBA00041418"/>
    </source>
</evidence>
<comment type="similarity">
    <text evidence="16">Belongs to the SEDS family. FtsW subfamily.</text>
</comment>
<dbReference type="GO" id="GO:0071555">
    <property type="term" value="P:cell wall organization"/>
    <property type="evidence" value="ECO:0007669"/>
    <property type="project" value="UniProtKB-KW"/>
</dbReference>
<evidence type="ECO:0000256" key="12">
    <source>
        <dbReference type="ARBA" id="ARBA00023306"/>
    </source>
</evidence>
<evidence type="ECO:0000256" key="4">
    <source>
        <dbReference type="ARBA" id="ARBA00022618"/>
    </source>
</evidence>
<dbReference type="RefSeq" id="WP_420712797.1">
    <property type="nucleotide sequence ID" value="NZ_CP128986.1"/>
</dbReference>
<dbReference type="GO" id="GO:0015648">
    <property type="term" value="F:lipid-linked peptidoglycan transporter activity"/>
    <property type="evidence" value="ECO:0007669"/>
    <property type="project" value="TreeGrafter"/>
</dbReference>
<feature type="region of interest" description="Disordered" evidence="22">
    <location>
        <begin position="472"/>
        <end position="579"/>
    </location>
</feature>
<feature type="transmembrane region" description="Helical" evidence="23">
    <location>
        <begin position="230"/>
        <end position="247"/>
    </location>
</feature>
<comment type="subcellular location">
    <subcellularLocation>
        <location evidence="1">Cell membrane</location>
        <topology evidence="1">Multi-pass membrane protein</topology>
    </subcellularLocation>
</comment>
<dbReference type="GO" id="GO:0009252">
    <property type="term" value="P:peptidoglycan biosynthetic process"/>
    <property type="evidence" value="ECO:0007669"/>
    <property type="project" value="UniProtKB-KW"/>
</dbReference>
<evidence type="ECO:0000256" key="14">
    <source>
        <dbReference type="ARBA" id="ARBA00032370"/>
    </source>
</evidence>
<evidence type="ECO:0000256" key="16">
    <source>
        <dbReference type="ARBA" id="ARBA00038053"/>
    </source>
</evidence>
<evidence type="ECO:0000256" key="1">
    <source>
        <dbReference type="ARBA" id="ARBA00004651"/>
    </source>
</evidence>
<keyword evidence="7 23" id="KW-0812">Transmembrane</keyword>
<dbReference type="PANTHER" id="PTHR30474">
    <property type="entry name" value="CELL CYCLE PROTEIN"/>
    <property type="match status" value="1"/>
</dbReference>
<dbReference type="GO" id="GO:0032153">
    <property type="term" value="C:cell division site"/>
    <property type="evidence" value="ECO:0007669"/>
    <property type="project" value="TreeGrafter"/>
</dbReference>
<feature type="transmembrane region" description="Helical" evidence="23">
    <location>
        <begin position="161"/>
        <end position="185"/>
    </location>
</feature>
<dbReference type="GO" id="GO:0008955">
    <property type="term" value="F:peptidoglycan glycosyltransferase activity"/>
    <property type="evidence" value="ECO:0007669"/>
    <property type="project" value="UniProtKB-EC"/>
</dbReference>
<dbReference type="EC" id="2.4.99.28" evidence="19"/>
<feature type="compositionally biased region" description="Acidic residues" evidence="22">
    <location>
        <begin position="16"/>
        <end position="30"/>
    </location>
</feature>
<keyword evidence="9" id="KW-0573">Peptidoglycan synthesis</keyword>
<keyword evidence="3" id="KW-1003">Cell membrane</keyword>
<evidence type="ECO:0000256" key="21">
    <source>
        <dbReference type="ARBA" id="ARBA00049966"/>
    </source>
</evidence>
<keyword evidence="13" id="KW-0961">Cell wall biogenesis/degradation</keyword>
<feature type="transmembrane region" description="Helical" evidence="23">
    <location>
        <begin position="253"/>
        <end position="270"/>
    </location>
</feature>
<evidence type="ECO:0000313" key="24">
    <source>
        <dbReference type="EMBL" id="WOC13744.1"/>
    </source>
</evidence>
<keyword evidence="4" id="KW-0132">Cell division</keyword>
<keyword evidence="6 24" id="KW-0808">Transferase</keyword>
<keyword evidence="5 24" id="KW-0328">Glycosyltransferase</keyword>
<feature type="compositionally biased region" description="Basic residues" evidence="22">
    <location>
        <begin position="1"/>
        <end position="12"/>
    </location>
</feature>
<dbReference type="AlphaFoldDB" id="A0AA97CXR8"/>
<evidence type="ECO:0000256" key="23">
    <source>
        <dbReference type="SAM" id="Phobius"/>
    </source>
</evidence>
<proteinExistence type="inferred from homology"/>
<keyword evidence="8" id="KW-0133">Cell shape</keyword>
<feature type="transmembrane region" description="Helical" evidence="23">
    <location>
        <begin position="277"/>
        <end position="295"/>
    </location>
</feature>
<evidence type="ECO:0000256" key="9">
    <source>
        <dbReference type="ARBA" id="ARBA00022984"/>
    </source>
</evidence>
<evidence type="ECO:0000256" key="7">
    <source>
        <dbReference type="ARBA" id="ARBA00022692"/>
    </source>
</evidence>
<dbReference type="Pfam" id="PF01098">
    <property type="entry name" value="FTSW_RODA_SPOVE"/>
    <property type="match status" value="1"/>
</dbReference>